<sequence>MARGGRVERGRVQKRKDSVSPPRAGFRKAGKKPTRNESARLKSNGKHKEALENALREKLRTEMMVSTELQACFTSISLGMENEATVRGREAVRGRGLTLRSD</sequence>
<dbReference type="Proteomes" id="UP001157974">
    <property type="component" value="Unassembled WGS sequence"/>
</dbReference>
<keyword evidence="3" id="KW-1185">Reference proteome</keyword>
<evidence type="ECO:0000313" key="2">
    <source>
        <dbReference type="EMBL" id="KAJ8905038.1"/>
    </source>
</evidence>
<feature type="region of interest" description="Disordered" evidence="1">
    <location>
        <begin position="1"/>
        <end position="47"/>
    </location>
</feature>
<accession>A0AAV8UTX9</accession>
<name>A0AAV8UTX9_9RHOD</name>
<feature type="compositionally biased region" description="Basic and acidic residues" evidence="1">
    <location>
        <begin position="1"/>
        <end position="18"/>
    </location>
</feature>
<gene>
    <name evidence="2" type="ORF">NDN08_001550</name>
</gene>
<dbReference type="EMBL" id="JAMWBK010000005">
    <property type="protein sequence ID" value="KAJ8905038.1"/>
    <property type="molecule type" value="Genomic_DNA"/>
</dbReference>
<dbReference type="AlphaFoldDB" id="A0AAV8UTX9"/>
<evidence type="ECO:0000256" key="1">
    <source>
        <dbReference type="SAM" id="MobiDB-lite"/>
    </source>
</evidence>
<organism evidence="2 3">
    <name type="scientific">Rhodosorus marinus</name>
    <dbReference type="NCBI Taxonomy" id="101924"/>
    <lineage>
        <taxon>Eukaryota</taxon>
        <taxon>Rhodophyta</taxon>
        <taxon>Stylonematophyceae</taxon>
        <taxon>Stylonematales</taxon>
        <taxon>Stylonemataceae</taxon>
        <taxon>Rhodosorus</taxon>
    </lineage>
</organism>
<evidence type="ECO:0008006" key="4">
    <source>
        <dbReference type="Google" id="ProtNLM"/>
    </source>
</evidence>
<proteinExistence type="predicted"/>
<evidence type="ECO:0000313" key="3">
    <source>
        <dbReference type="Proteomes" id="UP001157974"/>
    </source>
</evidence>
<comment type="caution">
    <text evidence="2">The sequence shown here is derived from an EMBL/GenBank/DDBJ whole genome shotgun (WGS) entry which is preliminary data.</text>
</comment>
<protein>
    <recommendedName>
        <fullName evidence="4">Ribosome biogenesis protein NOP53</fullName>
    </recommendedName>
</protein>
<feature type="compositionally biased region" description="Basic and acidic residues" evidence="1">
    <location>
        <begin position="34"/>
        <end position="47"/>
    </location>
</feature>
<reference evidence="2 3" key="1">
    <citation type="journal article" date="2023" name="Nat. Commun.">
        <title>Origin of minicircular mitochondrial genomes in red algae.</title>
        <authorList>
            <person name="Lee Y."/>
            <person name="Cho C.H."/>
            <person name="Lee Y.M."/>
            <person name="Park S.I."/>
            <person name="Yang J.H."/>
            <person name="West J.A."/>
            <person name="Bhattacharya D."/>
            <person name="Yoon H.S."/>
        </authorList>
    </citation>
    <scope>NUCLEOTIDE SEQUENCE [LARGE SCALE GENOMIC DNA]</scope>
    <source>
        <strain evidence="2 3">CCMP1338</strain>
        <tissue evidence="2">Whole cell</tissue>
    </source>
</reference>